<dbReference type="Gene3D" id="3.40.50.720">
    <property type="entry name" value="NAD(P)-binding Rossmann-like Domain"/>
    <property type="match status" value="1"/>
</dbReference>
<keyword evidence="6" id="KW-0566">Pantothenate biosynthesis</keyword>
<organism evidence="14 15">
    <name type="scientific">Thermoflexus hugenholtzii JAD2</name>
    <dbReference type="NCBI Taxonomy" id="877466"/>
    <lineage>
        <taxon>Bacteria</taxon>
        <taxon>Bacillati</taxon>
        <taxon>Chloroflexota</taxon>
        <taxon>Thermoflexia</taxon>
        <taxon>Thermoflexales</taxon>
        <taxon>Thermoflexaceae</taxon>
        <taxon>Thermoflexus</taxon>
    </lineage>
</organism>
<keyword evidence="11" id="KW-0472">Membrane</keyword>
<dbReference type="Pfam" id="PF02558">
    <property type="entry name" value="ApbA"/>
    <property type="match status" value="1"/>
</dbReference>
<dbReference type="RefSeq" id="WP_088571458.1">
    <property type="nucleotide sequence ID" value="NZ_FYEK01000029.1"/>
</dbReference>
<dbReference type="EMBL" id="FYEK01000029">
    <property type="protein sequence ID" value="SNB67156.1"/>
    <property type="molecule type" value="Genomic_DNA"/>
</dbReference>
<evidence type="ECO:0000256" key="9">
    <source>
        <dbReference type="ARBA" id="ARBA00032024"/>
    </source>
</evidence>
<evidence type="ECO:0000256" key="11">
    <source>
        <dbReference type="SAM" id="Phobius"/>
    </source>
</evidence>
<dbReference type="InterPro" id="IPR003710">
    <property type="entry name" value="ApbA"/>
</dbReference>
<comment type="function">
    <text evidence="1">Catalyzes the NADPH-dependent reduction of ketopantoate into pantoic acid.</text>
</comment>
<keyword evidence="7" id="KW-0521">NADP</keyword>
<dbReference type="GO" id="GO:0005737">
    <property type="term" value="C:cytoplasm"/>
    <property type="evidence" value="ECO:0007669"/>
    <property type="project" value="TreeGrafter"/>
</dbReference>
<dbReference type="NCBIfam" id="TIGR00745">
    <property type="entry name" value="apbA_panE"/>
    <property type="match status" value="1"/>
</dbReference>
<dbReference type="SUPFAM" id="SSF48179">
    <property type="entry name" value="6-phosphogluconate dehydrogenase C-terminal domain-like"/>
    <property type="match status" value="1"/>
</dbReference>
<evidence type="ECO:0000256" key="8">
    <source>
        <dbReference type="ARBA" id="ARBA00023002"/>
    </source>
</evidence>
<evidence type="ECO:0000256" key="10">
    <source>
        <dbReference type="ARBA" id="ARBA00048793"/>
    </source>
</evidence>
<reference evidence="15" key="1">
    <citation type="submission" date="2017-06" db="EMBL/GenBank/DDBJ databases">
        <authorList>
            <person name="Varghese N."/>
            <person name="Submissions S."/>
        </authorList>
    </citation>
    <scope>NUCLEOTIDE SEQUENCE [LARGE SCALE GENOMIC DNA]</scope>
    <source>
        <strain evidence="15">JAD2</strain>
    </source>
</reference>
<comment type="catalytic activity">
    <reaction evidence="10">
        <text>(R)-pantoate + NADP(+) = 2-dehydropantoate + NADPH + H(+)</text>
        <dbReference type="Rhea" id="RHEA:16233"/>
        <dbReference type="ChEBI" id="CHEBI:11561"/>
        <dbReference type="ChEBI" id="CHEBI:15378"/>
        <dbReference type="ChEBI" id="CHEBI:15980"/>
        <dbReference type="ChEBI" id="CHEBI:57783"/>
        <dbReference type="ChEBI" id="CHEBI:58349"/>
        <dbReference type="EC" id="1.1.1.169"/>
    </reaction>
</comment>
<dbReference type="Pfam" id="PF08546">
    <property type="entry name" value="ApbA_C"/>
    <property type="match status" value="1"/>
</dbReference>
<dbReference type="InParanoid" id="A0A212R5A5"/>
<evidence type="ECO:0000256" key="4">
    <source>
        <dbReference type="ARBA" id="ARBA00013014"/>
    </source>
</evidence>
<dbReference type="SUPFAM" id="SSF51735">
    <property type="entry name" value="NAD(P)-binding Rossmann-fold domains"/>
    <property type="match status" value="1"/>
</dbReference>
<feature type="transmembrane region" description="Helical" evidence="11">
    <location>
        <begin position="12"/>
        <end position="31"/>
    </location>
</feature>
<dbReference type="GO" id="GO:0015940">
    <property type="term" value="P:pantothenate biosynthetic process"/>
    <property type="evidence" value="ECO:0007669"/>
    <property type="project" value="UniProtKB-KW"/>
</dbReference>
<dbReference type="PANTHER" id="PTHR43765">
    <property type="entry name" value="2-DEHYDROPANTOATE 2-REDUCTASE-RELATED"/>
    <property type="match status" value="1"/>
</dbReference>
<dbReference type="InterPro" id="IPR036291">
    <property type="entry name" value="NAD(P)-bd_dom_sf"/>
</dbReference>
<feature type="domain" description="Ketopantoate reductase C-terminal" evidence="13">
    <location>
        <begin position="187"/>
        <end position="326"/>
    </location>
</feature>
<dbReference type="InterPro" id="IPR013328">
    <property type="entry name" value="6PGD_dom2"/>
</dbReference>
<evidence type="ECO:0000313" key="14">
    <source>
        <dbReference type="EMBL" id="SNB67156.1"/>
    </source>
</evidence>
<accession>A0A212R5A5</accession>
<keyword evidence="11" id="KW-1133">Transmembrane helix</keyword>
<keyword evidence="11" id="KW-0812">Transmembrane</keyword>
<sequence>MPPEGVSPQRILIFGAGAVGGYLGAMLQAFGHEVILLGRPPVAEAIRRRGLTLQRPDGLTLTVRPHAVSEPEAIDGEVDALFLTVKAYDMEAAIAALRRKGWGRALVFCWQNGVDGETQLAEAFGAERVVAGTLTQPVSVVAPGIVRLERLRGGVGLAPMDRHLDLRRWAAALRLAGFPTRLYADPMAMKWSKLLLNLIANATCAILDWSTEQVLRDPQAFAIERAAFREALAVMRALGLRPVSLPGYPVPLLAWAMSHGPDALLRRILSAMGARGRGGKLPSLHMDLRRGTRLEVEAYTGAVVRHGTRLGVPTPVHQALTEILTGLADGRERPETWRGNPAALLERAGLAPIPRR</sequence>
<dbReference type="InterPro" id="IPR008927">
    <property type="entry name" value="6-PGluconate_DH-like_C_sf"/>
</dbReference>
<comment type="pathway">
    <text evidence="2">Cofactor biosynthesis; (R)-pantothenate biosynthesis; (R)-pantoate from 3-methyl-2-oxobutanoate: step 2/2.</text>
</comment>
<dbReference type="GO" id="GO:0050661">
    <property type="term" value="F:NADP binding"/>
    <property type="evidence" value="ECO:0007669"/>
    <property type="project" value="TreeGrafter"/>
</dbReference>
<evidence type="ECO:0000259" key="12">
    <source>
        <dbReference type="Pfam" id="PF02558"/>
    </source>
</evidence>
<evidence type="ECO:0000256" key="6">
    <source>
        <dbReference type="ARBA" id="ARBA00022655"/>
    </source>
</evidence>
<comment type="similarity">
    <text evidence="3">Belongs to the ketopantoate reductase family.</text>
</comment>
<evidence type="ECO:0000313" key="15">
    <source>
        <dbReference type="Proteomes" id="UP000197025"/>
    </source>
</evidence>
<proteinExistence type="inferred from homology"/>
<evidence type="ECO:0000256" key="5">
    <source>
        <dbReference type="ARBA" id="ARBA00019465"/>
    </source>
</evidence>
<dbReference type="Proteomes" id="UP000197025">
    <property type="component" value="Unassembled WGS sequence"/>
</dbReference>
<protein>
    <recommendedName>
        <fullName evidence="5">2-dehydropantoate 2-reductase</fullName>
        <ecNumber evidence="4">1.1.1.169</ecNumber>
    </recommendedName>
    <alternativeName>
        <fullName evidence="9">Ketopantoate reductase</fullName>
    </alternativeName>
</protein>
<dbReference type="PANTHER" id="PTHR43765:SF2">
    <property type="entry name" value="2-DEHYDROPANTOATE 2-REDUCTASE"/>
    <property type="match status" value="1"/>
</dbReference>
<keyword evidence="8" id="KW-0560">Oxidoreductase</keyword>
<evidence type="ECO:0000256" key="1">
    <source>
        <dbReference type="ARBA" id="ARBA00002919"/>
    </source>
</evidence>
<dbReference type="GO" id="GO:0008677">
    <property type="term" value="F:2-dehydropantoate 2-reductase activity"/>
    <property type="evidence" value="ECO:0007669"/>
    <property type="project" value="UniProtKB-EC"/>
</dbReference>
<feature type="domain" description="Ketopantoate reductase N-terminal" evidence="12">
    <location>
        <begin position="11"/>
        <end position="154"/>
    </location>
</feature>
<evidence type="ECO:0000256" key="3">
    <source>
        <dbReference type="ARBA" id="ARBA00007870"/>
    </source>
</evidence>
<dbReference type="AlphaFoldDB" id="A0A212R5A5"/>
<dbReference type="Gene3D" id="1.10.1040.10">
    <property type="entry name" value="N-(1-d-carboxylethyl)-l-norvaline Dehydrogenase, domain 2"/>
    <property type="match status" value="1"/>
</dbReference>
<dbReference type="InterPro" id="IPR013752">
    <property type="entry name" value="KPA_reductase"/>
</dbReference>
<dbReference type="InterPro" id="IPR050838">
    <property type="entry name" value="Ketopantoate_reductase"/>
</dbReference>
<name>A0A212R5A5_9CHLR</name>
<gene>
    <name evidence="14" type="ORF">SAMN02746019_00010440</name>
</gene>
<dbReference type="InterPro" id="IPR013332">
    <property type="entry name" value="KPR_N"/>
</dbReference>
<dbReference type="OrthoDB" id="9796561at2"/>
<evidence type="ECO:0000259" key="13">
    <source>
        <dbReference type="Pfam" id="PF08546"/>
    </source>
</evidence>
<keyword evidence="15" id="KW-1185">Reference proteome</keyword>
<evidence type="ECO:0000256" key="7">
    <source>
        <dbReference type="ARBA" id="ARBA00022857"/>
    </source>
</evidence>
<evidence type="ECO:0000256" key="2">
    <source>
        <dbReference type="ARBA" id="ARBA00004994"/>
    </source>
</evidence>
<dbReference type="EC" id="1.1.1.169" evidence="4"/>